<proteinExistence type="predicted"/>
<accession>A0A9D0ZVF9</accession>
<keyword evidence="1" id="KW-0378">Hydrolase</keyword>
<dbReference type="Gene3D" id="2.60.120.260">
    <property type="entry name" value="Galactose-binding domain-like"/>
    <property type="match status" value="1"/>
</dbReference>
<feature type="signal peptide" evidence="2">
    <location>
        <begin position="1"/>
        <end position="26"/>
    </location>
</feature>
<dbReference type="InterPro" id="IPR008979">
    <property type="entry name" value="Galactose-bd-like_sf"/>
</dbReference>
<dbReference type="GO" id="GO:0004553">
    <property type="term" value="F:hydrolase activity, hydrolyzing O-glycosyl compounds"/>
    <property type="evidence" value="ECO:0007669"/>
    <property type="project" value="InterPro"/>
</dbReference>
<dbReference type="Pfam" id="PF17132">
    <property type="entry name" value="Glyco_hydro_106"/>
    <property type="match status" value="1"/>
</dbReference>
<evidence type="ECO:0000313" key="5">
    <source>
        <dbReference type="Proteomes" id="UP000886886"/>
    </source>
</evidence>
<evidence type="ECO:0000313" key="4">
    <source>
        <dbReference type="EMBL" id="HIQ96226.1"/>
    </source>
</evidence>
<evidence type="ECO:0000256" key="2">
    <source>
        <dbReference type="SAM" id="SignalP"/>
    </source>
</evidence>
<dbReference type="Pfam" id="PF22666">
    <property type="entry name" value="Glyco_hydro_2_N2"/>
    <property type="match status" value="1"/>
</dbReference>
<dbReference type="PANTHER" id="PTHR36848:SF2">
    <property type="entry name" value="SECRETED PROTEIN"/>
    <property type="match status" value="1"/>
</dbReference>
<reference evidence="4" key="2">
    <citation type="journal article" date="2021" name="PeerJ">
        <title>Extensive microbial diversity within the chicken gut microbiome revealed by metagenomics and culture.</title>
        <authorList>
            <person name="Gilroy R."/>
            <person name="Ravi A."/>
            <person name="Getino M."/>
            <person name="Pursley I."/>
            <person name="Horton D.L."/>
            <person name="Alikhan N.F."/>
            <person name="Baker D."/>
            <person name="Gharbi K."/>
            <person name="Hall N."/>
            <person name="Watson M."/>
            <person name="Adriaenssens E.M."/>
            <person name="Foster-Nyarko E."/>
            <person name="Jarju S."/>
            <person name="Secka A."/>
            <person name="Antonio M."/>
            <person name="Oren A."/>
            <person name="Chaudhuri R.R."/>
            <person name="La Ragione R."/>
            <person name="Hildebrand F."/>
            <person name="Pallen M.J."/>
        </authorList>
    </citation>
    <scope>NUCLEOTIDE SEQUENCE</scope>
    <source>
        <strain evidence="4">ChiSjej3B21-11622</strain>
    </source>
</reference>
<dbReference type="InterPro" id="IPR054593">
    <property type="entry name" value="Beta-mannosidase-like_N2"/>
</dbReference>
<dbReference type="PANTHER" id="PTHR36848">
    <property type="entry name" value="DNA-BINDING PROTEIN (PUTATIVE SECRETED PROTEIN)-RELATED"/>
    <property type="match status" value="1"/>
</dbReference>
<dbReference type="Proteomes" id="UP000886886">
    <property type="component" value="Unassembled WGS sequence"/>
</dbReference>
<organism evidence="4 5">
    <name type="scientific">Candidatus Limivivens merdigallinarum</name>
    <dbReference type="NCBI Taxonomy" id="2840859"/>
    <lineage>
        <taxon>Bacteria</taxon>
        <taxon>Bacillati</taxon>
        <taxon>Bacillota</taxon>
        <taxon>Clostridia</taxon>
        <taxon>Lachnospirales</taxon>
        <taxon>Lachnospiraceae</taxon>
        <taxon>Lachnospiraceae incertae sedis</taxon>
        <taxon>Candidatus Limivivens</taxon>
    </lineage>
</organism>
<evidence type="ECO:0000259" key="3">
    <source>
        <dbReference type="Pfam" id="PF22666"/>
    </source>
</evidence>
<dbReference type="InterPro" id="IPR017853">
    <property type="entry name" value="GH"/>
</dbReference>
<comment type="caution">
    <text evidence="4">The sequence shown here is derived from an EMBL/GenBank/DDBJ whole genome shotgun (WGS) entry which is preliminary data.</text>
</comment>
<keyword evidence="2" id="KW-0732">Signal</keyword>
<dbReference type="EMBL" id="DVFT01000097">
    <property type="protein sequence ID" value="HIQ96226.1"/>
    <property type="molecule type" value="Genomic_DNA"/>
</dbReference>
<reference evidence="4" key="1">
    <citation type="submission" date="2020-10" db="EMBL/GenBank/DDBJ databases">
        <authorList>
            <person name="Gilroy R."/>
        </authorList>
    </citation>
    <scope>NUCLEOTIDE SEQUENCE</scope>
    <source>
        <strain evidence="4">ChiSjej3B21-11622</strain>
    </source>
</reference>
<sequence length="972" mass="106365">MKRKIAAAILCASMVMNLGGGLPVLASEEGNTGIGIELTEFANPSKQYQPGVRWWWPGGAVEKETLKKEIDYLAENNFGYVEINPFYLSQALEGDEETAKSIYTPGFYELLDYAVGYCEEKGITVDLNMGSGWNANSQYVTYEETMGNMALGRVTVTAEELRNGVDIPEAERSVFYVGDDARGEWQDESVKLQGILVAELTGETGTEFAEREGLFGSVPAYTEVYDAEGNVSKEYPAQVVLNLEHSYYLQADETMGEGTVTLTDEILGSLDDTKEYEVIAMYYVPSGGTGVDCEPEWYVADHMDAETSADYINDWLGDANMKQILDSHSNIRAVFNDSYEFYSDIYYTEDMAELAADAENNGLGYDFSKYLPTIYKQYSAAPFYMGLGTSDTYLTYTADAGEEARIQYDYNTLVNQKFQEGMAAFQEASNGYELLYRQEAYNPPIDTLASANYVDIPEGEQGDEMSLIRTSSGAHLYGKNLVTCEQYTLGCTPLMNTLEQVKIGYDNMATSGITNFFYHGLMYGYGVDSEEYGEMGWTPFPTTGINMSERNSLSPYFGEMNEYASRVNYLMQQGSPSKDVAYYMPFNGSLSETDAVTAMNSAGYAWDAINDDSIQSEDTTVSEDGTIVVNGGNMEYDAIVVDSASVPVATMEKLQAMAEQGAAIIFSGAAPSAQPGWADGNYAEEDAKVAAASEAILSASNSALAEDVDTLKTVLAEKVTPKVSYEDNDQVRFARRTLDNGAELVYLRNIGEGENTITLELKAGYGECYWLDQSTGEVYAAEKDGDTITVTLEASQDTYSDKHSMAIALICEPEGTEIAAEELTEGTPKAFADTSEGETTELTVDSLTVGDTTYTDQVLGKWNSDDFQGGALKTSADTGIYHATYTLTGSLDGKKAELSLSNVYTAATVLVNGEEAGKLMYAPYTLDITEYLTEGENEIEIQVTPRKYNKINPEAETLVDTGMEGPVTITVK</sequence>
<feature type="domain" description="Beta-mannosidase-like galactose-binding" evidence="3">
    <location>
        <begin position="880"/>
        <end position="946"/>
    </location>
</feature>
<dbReference type="SUPFAM" id="SSF51445">
    <property type="entry name" value="(Trans)glycosidases"/>
    <property type="match status" value="1"/>
</dbReference>
<protein>
    <recommendedName>
        <fullName evidence="3">Beta-mannosidase-like galactose-binding domain-containing protein</fullName>
    </recommendedName>
</protein>
<dbReference type="GO" id="GO:0005975">
    <property type="term" value="P:carbohydrate metabolic process"/>
    <property type="evidence" value="ECO:0007669"/>
    <property type="project" value="InterPro"/>
</dbReference>
<dbReference type="InterPro" id="IPR053161">
    <property type="entry name" value="Ulvan_degrading_GH"/>
</dbReference>
<evidence type="ECO:0000256" key="1">
    <source>
        <dbReference type="ARBA" id="ARBA00022801"/>
    </source>
</evidence>
<dbReference type="AlphaFoldDB" id="A0A9D0ZVF9"/>
<gene>
    <name evidence="4" type="ORF">IAB26_06660</name>
</gene>
<feature type="chain" id="PRO_5039654488" description="Beta-mannosidase-like galactose-binding domain-containing protein" evidence="2">
    <location>
        <begin position="27"/>
        <end position="972"/>
    </location>
</feature>
<name>A0A9D0ZVF9_9FIRM</name>
<dbReference type="SUPFAM" id="SSF49785">
    <property type="entry name" value="Galactose-binding domain-like"/>
    <property type="match status" value="1"/>
</dbReference>